<proteinExistence type="inferred from homology"/>
<gene>
    <name evidence="3" type="ORF">IJ22_46560</name>
</gene>
<dbReference type="PROSITE" id="PS51257">
    <property type="entry name" value="PROKAR_LIPOPROTEIN"/>
    <property type="match status" value="1"/>
</dbReference>
<dbReference type="Gene3D" id="3.40.190.10">
    <property type="entry name" value="Periplasmic binding protein-like II"/>
    <property type="match status" value="1"/>
</dbReference>
<dbReference type="Pfam" id="PF03401">
    <property type="entry name" value="TctC"/>
    <property type="match status" value="1"/>
</dbReference>
<evidence type="ECO:0000256" key="1">
    <source>
        <dbReference type="ARBA" id="ARBA00006987"/>
    </source>
</evidence>
<keyword evidence="2" id="KW-0732">Signal</keyword>
<protein>
    <submittedName>
        <fullName evidence="3">Tripartite tricarboxylate transporter family receptor</fullName>
    </submittedName>
</protein>
<feature type="chain" id="PRO_5039158315" evidence="2">
    <location>
        <begin position="23"/>
        <end position="338"/>
    </location>
</feature>
<dbReference type="Gene3D" id="3.40.190.150">
    <property type="entry name" value="Bordetella uptake gene, domain 1"/>
    <property type="match status" value="1"/>
</dbReference>
<evidence type="ECO:0000313" key="4">
    <source>
        <dbReference type="Proteomes" id="UP000061660"/>
    </source>
</evidence>
<dbReference type="KEGG" id="pnp:IJ22_46560"/>
<keyword evidence="3" id="KW-0675">Receptor</keyword>
<dbReference type="PIRSF" id="PIRSF017082">
    <property type="entry name" value="YflP"/>
    <property type="match status" value="1"/>
</dbReference>
<sequence length="338" mass="36382" precursor="true">MKKTSAIIATGSLLLMTLFASGCGNQYVNSSSAETKPEKKEEKKTINYPAKPIEIIVPFAAGGGTDIMWRALAESMKTVLGQDVVIVNKTGGSGAVGMNEGLQAKPDGYKLTAANREIAALPVLGLAPFKTFDFKFIGKVNTDPAMVVVSSKSKYQTFEELVADIKANPGKLNFASSSTPSYYGIPFAEAADLDFVTIPFQGTGQAIIEVLGGRAEFGIYGIGEVKNHIESGGLRPLALMADKRAEGYFKDVPTMKEKGINVIAHAYRGLAAPGGTPDEIIKILEDALAKAVKDPKFIAFMNKQNLFIDYQNGADFKKMLEQDLKDLEVVAEVVKRQK</sequence>
<dbReference type="PANTHER" id="PTHR42928:SF5">
    <property type="entry name" value="BLR1237 PROTEIN"/>
    <property type="match status" value="1"/>
</dbReference>
<organism evidence="3 4">
    <name type="scientific">Paenibacillus naphthalenovorans</name>
    <dbReference type="NCBI Taxonomy" id="162209"/>
    <lineage>
        <taxon>Bacteria</taxon>
        <taxon>Bacillati</taxon>
        <taxon>Bacillota</taxon>
        <taxon>Bacilli</taxon>
        <taxon>Bacillales</taxon>
        <taxon>Paenibacillaceae</taxon>
        <taxon>Paenibacillus</taxon>
    </lineage>
</organism>
<accession>A0A0U2WHY7</accession>
<dbReference type="InterPro" id="IPR042100">
    <property type="entry name" value="Bug_dom1"/>
</dbReference>
<name>A0A0U2WHY7_9BACL</name>
<reference evidence="4" key="1">
    <citation type="submission" date="2015-12" db="EMBL/GenBank/DDBJ databases">
        <title>Complete genome sequences of two moderately thermophilic Paenibacillus species.</title>
        <authorList>
            <person name="Butler R.III."/>
            <person name="Wang J."/>
            <person name="Stark B.C."/>
            <person name="Pombert J.-F."/>
        </authorList>
    </citation>
    <scope>NUCLEOTIDE SEQUENCE [LARGE SCALE GENOMIC DNA]</scope>
    <source>
        <strain evidence="4">32O-Y</strain>
    </source>
</reference>
<dbReference type="SUPFAM" id="SSF53850">
    <property type="entry name" value="Periplasmic binding protein-like II"/>
    <property type="match status" value="1"/>
</dbReference>
<dbReference type="EMBL" id="CP013652">
    <property type="protein sequence ID" value="ALS24922.1"/>
    <property type="molecule type" value="Genomic_DNA"/>
</dbReference>
<comment type="similarity">
    <text evidence="1">Belongs to the UPF0065 (bug) family.</text>
</comment>
<evidence type="ECO:0000256" key="2">
    <source>
        <dbReference type="SAM" id="SignalP"/>
    </source>
</evidence>
<evidence type="ECO:0000313" key="3">
    <source>
        <dbReference type="EMBL" id="ALS24922.1"/>
    </source>
</evidence>
<dbReference type="AlphaFoldDB" id="A0A0U2WHY7"/>
<dbReference type="PATRIC" id="fig|162209.4.peg.4897"/>
<dbReference type="STRING" id="162209.IJ22_46560"/>
<feature type="signal peptide" evidence="2">
    <location>
        <begin position="1"/>
        <end position="22"/>
    </location>
</feature>
<dbReference type="Proteomes" id="UP000061660">
    <property type="component" value="Chromosome"/>
</dbReference>
<dbReference type="PANTHER" id="PTHR42928">
    <property type="entry name" value="TRICARBOXYLATE-BINDING PROTEIN"/>
    <property type="match status" value="1"/>
</dbReference>
<keyword evidence="4" id="KW-1185">Reference proteome</keyword>
<dbReference type="InterPro" id="IPR005064">
    <property type="entry name" value="BUG"/>
</dbReference>
<dbReference type="RefSeq" id="WP_062410409.1">
    <property type="nucleotide sequence ID" value="NZ_CP013652.1"/>
</dbReference>
<reference evidence="3 4" key="2">
    <citation type="journal article" date="2016" name="Genome Announc.">
        <title>Complete Genome Sequences of Two Interactive Moderate Thermophiles, Paenibacillus napthalenovorans 32O-Y and Paenibacillus sp. 32O-W.</title>
        <authorList>
            <person name="Butler R.R.III."/>
            <person name="Wang J."/>
            <person name="Stark B.C."/>
            <person name="Pombert J.F."/>
        </authorList>
    </citation>
    <scope>NUCLEOTIDE SEQUENCE [LARGE SCALE GENOMIC DNA]</scope>
    <source>
        <strain evidence="3 4">32O-Y</strain>
    </source>
</reference>
<dbReference type="CDD" id="cd07012">
    <property type="entry name" value="PBP2_Bug_TTT"/>
    <property type="match status" value="1"/>
</dbReference>